<dbReference type="EMBL" id="NIDE01000003">
    <property type="protein sequence ID" value="OWK44512.1"/>
    <property type="molecule type" value="Genomic_DNA"/>
</dbReference>
<dbReference type="RefSeq" id="WP_238602548.1">
    <property type="nucleotide sequence ID" value="NZ_NIDE01000003.1"/>
</dbReference>
<dbReference type="Gene3D" id="3.60.21.10">
    <property type="match status" value="1"/>
</dbReference>
<dbReference type="PANTHER" id="PTHR11668:SF496">
    <property type="entry name" value="SERINE_THREONINE-PROTEIN PHOSPHATASE"/>
    <property type="match status" value="1"/>
</dbReference>
<keyword evidence="3" id="KW-1185">Reference proteome</keyword>
<accession>A0A225DSU9</accession>
<comment type="caution">
    <text evidence="2">The sequence shown here is derived from an EMBL/GenBank/DDBJ whole genome shotgun (WGS) entry which is preliminary data.</text>
</comment>
<feature type="domain" description="Calcineurin-like phosphoesterase" evidence="1">
    <location>
        <begin position="37"/>
        <end position="235"/>
    </location>
</feature>
<dbReference type="GO" id="GO:0016787">
    <property type="term" value="F:hydrolase activity"/>
    <property type="evidence" value="ECO:0007669"/>
    <property type="project" value="InterPro"/>
</dbReference>
<protein>
    <recommendedName>
        <fullName evidence="1">Calcineurin-like phosphoesterase domain-containing protein</fullName>
    </recommendedName>
</protein>
<dbReference type="SUPFAM" id="SSF56300">
    <property type="entry name" value="Metallo-dependent phosphatases"/>
    <property type="match status" value="1"/>
</dbReference>
<proteinExistence type="predicted"/>
<dbReference type="AlphaFoldDB" id="A0A225DSU9"/>
<name>A0A225DSU9_9BACT</name>
<reference evidence="3" key="1">
    <citation type="submission" date="2017-06" db="EMBL/GenBank/DDBJ databases">
        <title>Genome analysis of Fimbriiglobus ruber SP5, the first member of the order Planctomycetales with confirmed chitinolytic capability.</title>
        <authorList>
            <person name="Ravin N.V."/>
            <person name="Rakitin A.L."/>
            <person name="Ivanova A.A."/>
            <person name="Beletsky A.V."/>
            <person name="Kulichevskaya I.S."/>
            <person name="Mardanov A.V."/>
            <person name="Dedysh S.N."/>
        </authorList>
    </citation>
    <scope>NUCLEOTIDE SEQUENCE [LARGE SCALE GENOMIC DNA]</scope>
    <source>
        <strain evidence="3">SP5</strain>
    </source>
</reference>
<dbReference type="Pfam" id="PF00149">
    <property type="entry name" value="Metallophos"/>
    <property type="match status" value="1"/>
</dbReference>
<evidence type="ECO:0000259" key="1">
    <source>
        <dbReference type="Pfam" id="PF00149"/>
    </source>
</evidence>
<gene>
    <name evidence="2" type="ORF">FRUB_02444</name>
</gene>
<dbReference type="InterPro" id="IPR004843">
    <property type="entry name" value="Calcineurin-like_PHP"/>
</dbReference>
<sequence length="281" mass="30639">MPPPDRMLTTLRRAIDYVAATPGRRGHLVHLQNCAEVMVVGDLHGHVPNFRAALEKAALAANPGRHLVVQELVHGPFKYPDGTDKSHQLVDLFAALKCQFPDRVHYLPGNHEMAQWKGRKVGKGTDDLNAQFSLGVRAAYGSAAVDIYRAYTDLFTALPLALRTPNRVFITHTLVPGKQLDNFDPASLEAEEYAPQEYEPGGLVYGILWGRDVSAATAVAFLDKVDADLSVTGHIANDAGYHVPNDRQLIVECSESPGGYVLFPTDRPLTHAELVACVGTI</sequence>
<evidence type="ECO:0000313" key="2">
    <source>
        <dbReference type="EMBL" id="OWK44512.1"/>
    </source>
</evidence>
<dbReference type="InterPro" id="IPR050341">
    <property type="entry name" value="PP1_catalytic_subunit"/>
</dbReference>
<evidence type="ECO:0000313" key="3">
    <source>
        <dbReference type="Proteomes" id="UP000214646"/>
    </source>
</evidence>
<dbReference type="Proteomes" id="UP000214646">
    <property type="component" value="Unassembled WGS sequence"/>
</dbReference>
<organism evidence="2 3">
    <name type="scientific">Fimbriiglobus ruber</name>
    <dbReference type="NCBI Taxonomy" id="1908690"/>
    <lineage>
        <taxon>Bacteria</taxon>
        <taxon>Pseudomonadati</taxon>
        <taxon>Planctomycetota</taxon>
        <taxon>Planctomycetia</taxon>
        <taxon>Gemmatales</taxon>
        <taxon>Gemmataceae</taxon>
        <taxon>Fimbriiglobus</taxon>
    </lineage>
</organism>
<dbReference type="InterPro" id="IPR029052">
    <property type="entry name" value="Metallo-depent_PP-like"/>
</dbReference>
<dbReference type="PANTHER" id="PTHR11668">
    <property type="entry name" value="SERINE/THREONINE PROTEIN PHOSPHATASE"/>
    <property type="match status" value="1"/>
</dbReference>